<dbReference type="RefSeq" id="WP_079571209.1">
    <property type="nucleotide sequence ID" value="NZ_LT670818.1"/>
</dbReference>
<keyword evidence="1" id="KW-0812">Transmembrane</keyword>
<organism evidence="2 3">
    <name type="scientific">Bradyrhizobium erythrophlei</name>
    <dbReference type="NCBI Taxonomy" id="1437360"/>
    <lineage>
        <taxon>Bacteria</taxon>
        <taxon>Pseudomonadati</taxon>
        <taxon>Pseudomonadota</taxon>
        <taxon>Alphaproteobacteria</taxon>
        <taxon>Hyphomicrobiales</taxon>
        <taxon>Nitrobacteraceae</taxon>
        <taxon>Bradyrhizobium</taxon>
    </lineage>
</organism>
<proteinExistence type="predicted"/>
<dbReference type="AlphaFoldDB" id="A0A1M5TSY9"/>
<feature type="transmembrane region" description="Helical" evidence="1">
    <location>
        <begin position="15"/>
        <end position="39"/>
    </location>
</feature>
<reference evidence="2 3" key="1">
    <citation type="submission" date="2016-11" db="EMBL/GenBank/DDBJ databases">
        <authorList>
            <person name="Jaros S."/>
            <person name="Januszkiewicz K."/>
            <person name="Wedrychowicz H."/>
        </authorList>
    </citation>
    <scope>NUCLEOTIDE SEQUENCE [LARGE SCALE GENOMIC DNA]</scope>
    <source>
        <strain evidence="2 3">GAS242</strain>
    </source>
</reference>
<feature type="transmembrane region" description="Helical" evidence="1">
    <location>
        <begin position="59"/>
        <end position="80"/>
    </location>
</feature>
<protein>
    <submittedName>
        <fullName evidence="2">Uncharacterized protein</fullName>
    </submittedName>
</protein>
<keyword evidence="1" id="KW-1133">Transmembrane helix</keyword>
<dbReference type="OrthoDB" id="8247359at2"/>
<sequence length="84" mass="8538">MRTKKPSELASPSGLLRLVCHTAMGAAMGAGFALMLVLIDPAEIATLIAHGGTEATAVFVGTLVLTFAIGATLSGAVFILTEDH</sequence>
<evidence type="ECO:0000256" key="1">
    <source>
        <dbReference type="SAM" id="Phobius"/>
    </source>
</evidence>
<name>A0A1M5TSY9_9BRAD</name>
<evidence type="ECO:0000313" key="2">
    <source>
        <dbReference type="EMBL" id="SHH53760.1"/>
    </source>
</evidence>
<accession>A0A1M5TSY9</accession>
<dbReference type="Proteomes" id="UP000190675">
    <property type="component" value="Chromosome I"/>
</dbReference>
<dbReference type="EMBL" id="LT670818">
    <property type="protein sequence ID" value="SHH53760.1"/>
    <property type="molecule type" value="Genomic_DNA"/>
</dbReference>
<keyword evidence="1" id="KW-0472">Membrane</keyword>
<gene>
    <name evidence="2" type="ORF">SAMN05444169_7960</name>
</gene>
<evidence type="ECO:0000313" key="3">
    <source>
        <dbReference type="Proteomes" id="UP000190675"/>
    </source>
</evidence>